<dbReference type="InterPro" id="IPR013324">
    <property type="entry name" value="RNA_pol_sigma_r3/r4-like"/>
</dbReference>
<dbReference type="Pfam" id="PF08281">
    <property type="entry name" value="Sigma70_r4_2"/>
    <property type="match status" value="1"/>
</dbReference>
<evidence type="ECO:0000259" key="6">
    <source>
        <dbReference type="Pfam" id="PF08281"/>
    </source>
</evidence>
<feature type="domain" description="RNA polymerase sigma factor 70 region 4 type 2" evidence="6">
    <location>
        <begin position="104"/>
        <end position="156"/>
    </location>
</feature>
<dbReference type="Gene3D" id="1.10.10.10">
    <property type="entry name" value="Winged helix-like DNA-binding domain superfamily/Winged helix DNA-binding domain"/>
    <property type="match status" value="1"/>
</dbReference>
<organism evidence="7 8">
    <name type="scientific">Pirellula staleyi (strain ATCC 27377 / DSM 6068 / ICPB 4128)</name>
    <name type="common">Pirella staleyi</name>
    <dbReference type="NCBI Taxonomy" id="530564"/>
    <lineage>
        <taxon>Bacteria</taxon>
        <taxon>Pseudomonadati</taxon>
        <taxon>Planctomycetota</taxon>
        <taxon>Planctomycetia</taxon>
        <taxon>Pirellulales</taxon>
        <taxon>Pirellulaceae</taxon>
        <taxon>Pirellula</taxon>
    </lineage>
</organism>
<dbReference type="InterPro" id="IPR039425">
    <property type="entry name" value="RNA_pol_sigma-70-like"/>
</dbReference>
<evidence type="ECO:0000256" key="3">
    <source>
        <dbReference type="ARBA" id="ARBA00023082"/>
    </source>
</evidence>
<dbReference type="AlphaFoldDB" id="D2R3Y2"/>
<dbReference type="OrthoDB" id="273082at2"/>
<keyword evidence="2" id="KW-0805">Transcription regulation</keyword>
<keyword evidence="3" id="KW-0731">Sigma factor</keyword>
<dbReference type="Gene3D" id="1.10.1740.10">
    <property type="match status" value="1"/>
</dbReference>
<reference evidence="7 8" key="1">
    <citation type="journal article" date="2009" name="Stand. Genomic Sci.">
        <title>Complete genome sequence of Pirellula staleyi type strain (ATCC 27377).</title>
        <authorList>
            <person name="Clum A."/>
            <person name="Tindall B.J."/>
            <person name="Sikorski J."/>
            <person name="Ivanova N."/>
            <person name="Mavrommatis K."/>
            <person name="Lucas S."/>
            <person name="Glavina del Rio T."/>
            <person name="Nolan M."/>
            <person name="Chen F."/>
            <person name="Tice H."/>
            <person name="Pitluck S."/>
            <person name="Cheng J.F."/>
            <person name="Chertkov O."/>
            <person name="Brettin T."/>
            <person name="Han C."/>
            <person name="Detter J.C."/>
            <person name="Kuske C."/>
            <person name="Bruce D."/>
            <person name="Goodwin L."/>
            <person name="Ovchinikova G."/>
            <person name="Pati A."/>
            <person name="Mikhailova N."/>
            <person name="Chen A."/>
            <person name="Palaniappan K."/>
            <person name="Land M."/>
            <person name="Hauser L."/>
            <person name="Chang Y.J."/>
            <person name="Jeffries C.D."/>
            <person name="Chain P."/>
            <person name="Rohde M."/>
            <person name="Goker M."/>
            <person name="Bristow J."/>
            <person name="Eisen J.A."/>
            <person name="Markowitz V."/>
            <person name="Hugenholtz P."/>
            <person name="Kyrpides N.C."/>
            <person name="Klenk H.P."/>
            <person name="Lapidus A."/>
        </authorList>
    </citation>
    <scope>NUCLEOTIDE SEQUENCE [LARGE SCALE GENOMIC DNA]</scope>
    <source>
        <strain evidence="8">ATCC 27377 / DSM 6068 / ICPB 4128</strain>
    </source>
</reference>
<dbReference type="NCBIfam" id="TIGR02937">
    <property type="entry name" value="sigma70-ECF"/>
    <property type="match status" value="1"/>
</dbReference>
<dbReference type="GO" id="GO:0016987">
    <property type="term" value="F:sigma factor activity"/>
    <property type="evidence" value="ECO:0007669"/>
    <property type="project" value="UniProtKB-KW"/>
</dbReference>
<dbReference type="HOGENOM" id="CLU_047691_3_1_0"/>
<evidence type="ECO:0000259" key="5">
    <source>
        <dbReference type="Pfam" id="PF04542"/>
    </source>
</evidence>
<dbReference type="SUPFAM" id="SSF88946">
    <property type="entry name" value="Sigma2 domain of RNA polymerase sigma factors"/>
    <property type="match status" value="1"/>
</dbReference>
<dbReference type="Proteomes" id="UP000001887">
    <property type="component" value="Chromosome"/>
</dbReference>
<dbReference type="InterPro" id="IPR013249">
    <property type="entry name" value="RNA_pol_sigma70_r4_t2"/>
</dbReference>
<protein>
    <submittedName>
        <fullName evidence="7">RNA polymerase, sigma-24 subunit, ECF subfamily</fullName>
    </submittedName>
</protein>
<dbReference type="GO" id="GO:0006352">
    <property type="term" value="P:DNA-templated transcription initiation"/>
    <property type="evidence" value="ECO:0007669"/>
    <property type="project" value="InterPro"/>
</dbReference>
<dbReference type="KEGG" id="psl:Psta_4182"/>
<dbReference type="InterPro" id="IPR013325">
    <property type="entry name" value="RNA_pol_sigma_r2"/>
</dbReference>
<evidence type="ECO:0000313" key="7">
    <source>
        <dbReference type="EMBL" id="ADB18831.1"/>
    </source>
</evidence>
<sequence length="168" mass="19184">MSLSMARFNALVDDHGAAMFRMAYRMVGDRHEAEDMVQETFRSAWKSREAYEPGRGDRAWLASILRRRIVDRWRRGNAQPALSLIDANDRSVLGDDPLADDYTDEMQRALAHLPEELRETLLLVVVGELTHQEVADLLDLPLGTVLSRVSRARKRLRELLMAARPTTN</sequence>
<dbReference type="EMBL" id="CP001848">
    <property type="protein sequence ID" value="ADB18831.1"/>
    <property type="molecule type" value="Genomic_DNA"/>
</dbReference>
<dbReference type="InterPro" id="IPR014284">
    <property type="entry name" value="RNA_pol_sigma-70_dom"/>
</dbReference>
<proteinExistence type="inferred from homology"/>
<accession>D2R3Y2</accession>
<name>D2R3Y2_PIRSD</name>
<comment type="similarity">
    <text evidence="1">Belongs to the sigma-70 factor family. ECF subfamily.</text>
</comment>
<feature type="domain" description="RNA polymerase sigma-70 region 2" evidence="5">
    <location>
        <begin position="11"/>
        <end position="76"/>
    </location>
</feature>
<keyword evidence="4" id="KW-0804">Transcription</keyword>
<evidence type="ECO:0000256" key="2">
    <source>
        <dbReference type="ARBA" id="ARBA00023015"/>
    </source>
</evidence>
<keyword evidence="8" id="KW-1185">Reference proteome</keyword>
<dbReference type="CDD" id="cd06171">
    <property type="entry name" value="Sigma70_r4"/>
    <property type="match status" value="1"/>
</dbReference>
<dbReference type="InterPro" id="IPR007627">
    <property type="entry name" value="RNA_pol_sigma70_r2"/>
</dbReference>
<evidence type="ECO:0000313" key="8">
    <source>
        <dbReference type="Proteomes" id="UP000001887"/>
    </source>
</evidence>
<dbReference type="GO" id="GO:0003677">
    <property type="term" value="F:DNA binding"/>
    <property type="evidence" value="ECO:0007669"/>
    <property type="project" value="InterPro"/>
</dbReference>
<dbReference type="PANTHER" id="PTHR43133:SF25">
    <property type="entry name" value="RNA POLYMERASE SIGMA FACTOR RFAY-RELATED"/>
    <property type="match status" value="1"/>
</dbReference>
<dbReference type="STRING" id="530564.Psta_4182"/>
<dbReference type="eggNOG" id="COG1595">
    <property type="taxonomic scope" value="Bacteria"/>
</dbReference>
<evidence type="ECO:0000256" key="4">
    <source>
        <dbReference type="ARBA" id="ARBA00023163"/>
    </source>
</evidence>
<dbReference type="Pfam" id="PF04542">
    <property type="entry name" value="Sigma70_r2"/>
    <property type="match status" value="1"/>
</dbReference>
<dbReference type="SUPFAM" id="SSF88659">
    <property type="entry name" value="Sigma3 and sigma4 domains of RNA polymerase sigma factors"/>
    <property type="match status" value="1"/>
</dbReference>
<evidence type="ECO:0000256" key="1">
    <source>
        <dbReference type="ARBA" id="ARBA00010641"/>
    </source>
</evidence>
<dbReference type="InterPro" id="IPR036388">
    <property type="entry name" value="WH-like_DNA-bd_sf"/>
</dbReference>
<dbReference type="PANTHER" id="PTHR43133">
    <property type="entry name" value="RNA POLYMERASE ECF-TYPE SIGMA FACTO"/>
    <property type="match status" value="1"/>
</dbReference>
<gene>
    <name evidence="7" type="ordered locus">Psta_4182</name>
</gene>